<keyword evidence="2" id="KW-1185">Reference proteome</keyword>
<feature type="compositionally biased region" description="Basic residues" evidence="1">
    <location>
        <begin position="451"/>
        <end position="464"/>
    </location>
</feature>
<feature type="compositionally biased region" description="Basic residues" evidence="1">
    <location>
        <begin position="146"/>
        <end position="158"/>
    </location>
</feature>
<feature type="compositionally biased region" description="Basic and acidic residues" evidence="1">
    <location>
        <begin position="371"/>
        <end position="388"/>
    </location>
</feature>
<dbReference type="Proteomes" id="UP000038045">
    <property type="component" value="Unplaced"/>
</dbReference>
<feature type="compositionally biased region" description="Low complexity" evidence="1">
    <location>
        <begin position="465"/>
        <end position="487"/>
    </location>
</feature>
<sequence length="556" mass="61306">MFGEQAGRISNDQSEAKALGPGVRRDERGERVFARLDTGRLHAGRLPPVAQGGRQGRRRGARSGHSHACPVPERERRAEGQYRHRRHRPGRPDPRLHPRHQGRRARDRRHDRRGAGLLHRSRPRRGSGRRPHRQRSDAGAAGRTGLHPRPRGRRRRGPVRHDGRPRPGHPRGAGGQRPERHADHQLCGQIRIKLLWPLSRRGGLFQVADGRQEDLSDGLRQRRGGPARSGDGPVGRRRRPDRQAGPALSGYRPAGVADVQGSDLRLSGVRRSVARSRIERLDPADNDQVIAHDDAVVGLTAQARHRVQKARRLGIINRELIVRQTAHAPGETVGHGLVLDRQHMNGEALGPGEGVMSVGLDVHAPQHQRRVQRDGGEAVHRDPHRPVDLHAGTGRTVETADHRSDAGRPAHPAGRSGRPLDVRERLGPPQPARPTVAACRGQGHQPAAQPHLHHRPYQRRRRLQPRQQPRRLAPVLGAGRRLASGLAGRRRKHRPGLFGRGQGGVRSAVSGRSVAGGQPPHRHRPAARGAGPAHGHQPVGCEEGLRKRPVARQIRT</sequence>
<evidence type="ECO:0000313" key="3">
    <source>
        <dbReference type="WBParaSite" id="PTRK_0000825300.1"/>
    </source>
</evidence>
<evidence type="ECO:0000256" key="1">
    <source>
        <dbReference type="SAM" id="MobiDB-lite"/>
    </source>
</evidence>
<feature type="compositionally biased region" description="Basic residues" evidence="1">
    <location>
        <begin position="547"/>
        <end position="556"/>
    </location>
</feature>
<protein>
    <submittedName>
        <fullName evidence="3">LigA</fullName>
    </submittedName>
</protein>
<feature type="compositionally biased region" description="Basic residues" evidence="1">
    <location>
        <begin position="119"/>
        <end position="133"/>
    </location>
</feature>
<feature type="compositionally biased region" description="Basic residues" evidence="1">
    <location>
        <begin position="97"/>
        <end position="112"/>
    </location>
</feature>
<evidence type="ECO:0000313" key="2">
    <source>
        <dbReference type="Proteomes" id="UP000038045"/>
    </source>
</evidence>
<feature type="compositionally biased region" description="Basic residues" evidence="1">
    <location>
        <begin position="55"/>
        <end position="65"/>
    </location>
</feature>
<feature type="compositionally biased region" description="Basic and acidic residues" evidence="1">
    <location>
        <begin position="398"/>
        <end position="408"/>
    </location>
</feature>
<dbReference type="WBParaSite" id="PTRK_0000825300.1">
    <property type="protein sequence ID" value="PTRK_0000825300.1"/>
    <property type="gene ID" value="PTRK_0000825300"/>
</dbReference>
<feature type="compositionally biased region" description="Basic and acidic residues" evidence="1">
    <location>
        <begin position="72"/>
        <end position="82"/>
    </location>
</feature>
<feature type="region of interest" description="Disordered" evidence="1">
    <location>
        <begin position="1"/>
        <end position="181"/>
    </location>
</feature>
<feature type="region of interest" description="Disordered" evidence="1">
    <location>
        <begin position="367"/>
        <end position="556"/>
    </location>
</feature>
<reference evidence="3" key="1">
    <citation type="submission" date="2017-02" db="UniProtKB">
        <authorList>
            <consortium name="WormBaseParasite"/>
        </authorList>
    </citation>
    <scope>IDENTIFICATION</scope>
</reference>
<organism evidence="2 3">
    <name type="scientific">Parastrongyloides trichosuri</name>
    <name type="common">Possum-specific nematode worm</name>
    <dbReference type="NCBI Taxonomy" id="131310"/>
    <lineage>
        <taxon>Eukaryota</taxon>
        <taxon>Metazoa</taxon>
        <taxon>Ecdysozoa</taxon>
        <taxon>Nematoda</taxon>
        <taxon>Chromadorea</taxon>
        <taxon>Rhabditida</taxon>
        <taxon>Tylenchina</taxon>
        <taxon>Panagrolaimomorpha</taxon>
        <taxon>Strongyloidoidea</taxon>
        <taxon>Strongyloididae</taxon>
        <taxon>Parastrongyloides</taxon>
    </lineage>
</organism>
<name>A0A0N4ZJN2_PARTI</name>
<feature type="compositionally biased region" description="Basic and acidic residues" evidence="1">
    <location>
        <begin position="23"/>
        <end position="40"/>
    </location>
</feature>
<feature type="region of interest" description="Disordered" evidence="1">
    <location>
        <begin position="214"/>
        <end position="256"/>
    </location>
</feature>
<proteinExistence type="predicted"/>
<accession>A0A0N4ZJN2</accession>
<feature type="compositionally biased region" description="Low complexity" evidence="1">
    <location>
        <begin position="527"/>
        <end position="538"/>
    </location>
</feature>
<dbReference type="AlphaFoldDB" id="A0A0N4ZJN2"/>